<evidence type="ECO:0000256" key="1">
    <source>
        <dbReference type="ARBA" id="ARBA00004434"/>
    </source>
</evidence>
<dbReference type="EMBL" id="JANBPU010000030">
    <property type="protein sequence ID" value="KAJ1919259.1"/>
    <property type="molecule type" value="Genomic_DNA"/>
</dbReference>
<evidence type="ECO:0000256" key="12">
    <source>
        <dbReference type="RuleBase" id="RU368056"/>
    </source>
</evidence>
<evidence type="ECO:0000256" key="7">
    <source>
        <dbReference type="ARBA" id="ARBA00022982"/>
    </source>
</evidence>
<evidence type="ECO:0000256" key="10">
    <source>
        <dbReference type="ARBA" id="ARBA00023136"/>
    </source>
</evidence>
<evidence type="ECO:0000313" key="13">
    <source>
        <dbReference type="EMBL" id="KAJ1919259.1"/>
    </source>
</evidence>
<evidence type="ECO:0000256" key="9">
    <source>
        <dbReference type="ARBA" id="ARBA00023128"/>
    </source>
</evidence>
<comment type="function">
    <text evidence="12">Component of the ubiquinol-cytochrome c oxidoreductase, a multisubunit transmembrane complex that is part of the mitochondrial electron transport chain which drives oxidative phosphorylation. The complex plays an important role in the uptake of multiple carbon sources present in different host niches.</text>
</comment>
<keyword evidence="5 12" id="KW-0812">Transmembrane</keyword>
<dbReference type="SUPFAM" id="SSF81514">
    <property type="entry name" value="Subunit X (non-heme 7 kDa protein) of cytochrome bc1 complex (Ubiquinol-cytochrome c reductase)"/>
    <property type="match status" value="1"/>
</dbReference>
<evidence type="ECO:0000256" key="3">
    <source>
        <dbReference type="ARBA" id="ARBA00022448"/>
    </source>
</evidence>
<organism evidence="13 14">
    <name type="scientific">Mycoemilia scoparia</name>
    <dbReference type="NCBI Taxonomy" id="417184"/>
    <lineage>
        <taxon>Eukaryota</taxon>
        <taxon>Fungi</taxon>
        <taxon>Fungi incertae sedis</taxon>
        <taxon>Zoopagomycota</taxon>
        <taxon>Kickxellomycotina</taxon>
        <taxon>Kickxellomycetes</taxon>
        <taxon>Kickxellales</taxon>
        <taxon>Kickxellaceae</taxon>
        <taxon>Mycoemilia</taxon>
    </lineage>
</organism>
<evidence type="ECO:0000256" key="4">
    <source>
        <dbReference type="ARBA" id="ARBA00022660"/>
    </source>
</evidence>
<dbReference type="OrthoDB" id="275534at2759"/>
<comment type="subcellular location">
    <subcellularLocation>
        <location evidence="1 12">Mitochondrion inner membrane</location>
        <topology evidence="1 12">Single-pass membrane protein</topology>
    </subcellularLocation>
</comment>
<dbReference type="PANTHER" id="PTHR12980:SF0">
    <property type="entry name" value="CYTOCHROME B-C1 COMPLEX SUBUNIT 9"/>
    <property type="match status" value="1"/>
</dbReference>
<keyword evidence="7 12" id="KW-0249">Electron transport</keyword>
<dbReference type="InterPro" id="IPR036656">
    <property type="entry name" value="QCR9_sf"/>
</dbReference>
<keyword evidence="10 12" id="KW-0472">Membrane</keyword>
<dbReference type="GO" id="GO:0005743">
    <property type="term" value="C:mitochondrial inner membrane"/>
    <property type="evidence" value="ECO:0007669"/>
    <property type="project" value="UniProtKB-SubCell"/>
</dbReference>
<dbReference type="InterPro" id="IPR008027">
    <property type="entry name" value="QCR9"/>
</dbReference>
<dbReference type="Proteomes" id="UP001150538">
    <property type="component" value="Unassembled WGS sequence"/>
</dbReference>
<reference evidence="13" key="1">
    <citation type="submission" date="2022-07" db="EMBL/GenBank/DDBJ databases">
        <title>Phylogenomic reconstructions and comparative analyses of Kickxellomycotina fungi.</title>
        <authorList>
            <person name="Reynolds N.K."/>
            <person name="Stajich J.E."/>
            <person name="Barry K."/>
            <person name="Grigoriev I.V."/>
            <person name="Crous P."/>
            <person name="Smith M.E."/>
        </authorList>
    </citation>
    <scope>NUCLEOTIDE SEQUENCE</scope>
    <source>
        <strain evidence="13">NBRC 100468</strain>
    </source>
</reference>
<keyword evidence="4 12" id="KW-0679">Respiratory chain</keyword>
<accession>A0A9W8DUV5</accession>
<keyword evidence="8 12" id="KW-1133">Transmembrane helix</keyword>
<keyword evidence="14" id="KW-1185">Reference proteome</keyword>
<dbReference type="GO" id="GO:0045275">
    <property type="term" value="C:respiratory chain complex III"/>
    <property type="evidence" value="ECO:0007669"/>
    <property type="project" value="UniProtKB-UniRule"/>
</dbReference>
<dbReference type="FunFam" id="1.20.5.260:FF:000001">
    <property type="entry name" value="Cytochrome b-c1 complex subunit 9"/>
    <property type="match status" value="1"/>
</dbReference>
<comment type="similarity">
    <text evidence="2 12">Belongs to the UQCR10/QCR9 family.</text>
</comment>
<evidence type="ECO:0000256" key="6">
    <source>
        <dbReference type="ARBA" id="ARBA00022792"/>
    </source>
</evidence>
<evidence type="ECO:0000313" key="14">
    <source>
        <dbReference type="Proteomes" id="UP001150538"/>
    </source>
</evidence>
<feature type="transmembrane region" description="Helical" evidence="12">
    <location>
        <begin position="24"/>
        <end position="48"/>
    </location>
</feature>
<evidence type="ECO:0000256" key="5">
    <source>
        <dbReference type="ARBA" id="ARBA00022692"/>
    </source>
</evidence>
<sequence>MALSAVTKSVSKFTYNTFFKRESVYFSTVVVGAVAFSIYFNSAVDNWWDNRNKGKQWKDIKDKYVKPAEE</sequence>
<proteinExistence type="inferred from homology"/>
<keyword evidence="3 12" id="KW-0813">Transport</keyword>
<evidence type="ECO:0000256" key="8">
    <source>
        <dbReference type="ARBA" id="ARBA00022989"/>
    </source>
</evidence>
<keyword evidence="6 12" id="KW-0999">Mitochondrion inner membrane</keyword>
<gene>
    <name evidence="13" type="primary">QCR9</name>
    <name evidence="13" type="ORF">H4219_002111</name>
</gene>
<evidence type="ECO:0000256" key="11">
    <source>
        <dbReference type="ARBA" id="ARBA00044247"/>
    </source>
</evidence>
<evidence type="ECO:0000256" key="2">
    <source>
        <dbReference type="ARBA" id="ARBA00007856"/>
    </source>
</evidence>
<keyword evidence="9 12" id="KW-0496">Mitochondrion</keyword>
<dbReference type="AlphaFoldDB" id="A0A9W8DUV5"/>
<comment type="caution">
    <text evidence="13">The sequence shown here is derived from an EMBL/GenBank/DDBJ whole genome shotgun (WGS) entry which is preliminary data.</text>
</comment>
<name>A0A9W8DUV5_9FUNG</name>
<dbReference type="Gene3D" id="1.20.5.260">
    <property type="entry name" value="Cytochrome b-c1 complex subunit 9"/>
    <property type="match status" value="1"/>
</dbReference>
<dbReference type="GO" id="GO:0006122">
    <property type="term" value="P:mitochondrial electron transport, ubiquinol to cytochrome c"/>
    <property type="evidence" value="ECO:0007669"/>
    <property type="project" value="UniProtKB-UniRule"/>
</dbReference>
<protein>
    <recommendedName>
        <fullName evidence="11 12">Complex III subunit 9</fullName>
    </recommendedName>
</protein>
<dbReference type="PANTHER" id="PTHR12980">
    <property type="entry name" value="UBIQUINOL-CYTOCHROME C REDUCTASE COMPLEX, SUBUNIT X"/>
    <property type="match status" value="1"/>
</dbReference>
<dbReference type="Pfam" id="PF05365">
    <property type="entry name" value="UCR_UQCRX_QCR9"/>
    <property type="match status" value="1"/>
</dbReference>
<comment type="subunit">
    <text evidence="12">Component of the ubiquinol-cytochrome c oxidoreductase (cytochrome b-c1 complex, complex III, CIII), a multisubunit enzyme composed of 3 respiratory subunits cytochrome b, cytochrome c1 and Rieske protein, 2 core protein subunits, and additional low-molecular weight protein subunits.</text>
</comment>